<comment type="caution">
    <text evidence="1">The sequence shown here is derived from an EMBL/GenBank/DDBJ whole genome shotgun (WGS) entry which is preliminary data.</text>
</comment>
<protein>
    <submittedName>
        <fullName evidence="1">Uncharacterized protein</fullName>
    </submittedName>
</protein>
<dbReference type="OrthoDB" id="1489060at2"/>
<dbReference type="AlphaFoldDB" id="A0A2D0N5U6"/>
<name>A0A2D0N5U6_FLAN2</name>
<evidence type="ECO:0000313" key="1">
    <source>
        <dbReference type="EMBL" id="PHN03756.1"/>
    </source>
</evidence>
<organism evidence="1 2">
    <name type="scientific">Flavilitoribacter nigricans (strain ATCC 23147 / DSM 23189 / NBRC 102662 / NCIMB 1420 / SS-2)</name>
    <name type="common">Lewinella nigricans</name>
    <dbReference type="NCBI Taxonomy" id="1122177"/>
    <lineage>
        <taxon>Bacteria</taxon>
        <taxon>Pseudomonadati</taxon>
        <taxon>Bacteroidota</taxon>
        <taxon>Saprospiria</taxon>
        <taxon>Saprospirales</taxon>
        <taxon>Lewinellaceae</taxon>
        <taxon>Flavilitoribacter</taxon>
    </lineage>
</organism>
<dbReference type="Proteomes" id="UP000223913">
    <property type="component" value="Unassembled WGS sequence"/>
</dbReference>
<reference evidence="1 2" key="1">
    <citation type="submission" date="2017-10" db="EMBL/GenBank/DDBJ databases">
        <title>The draft genome sequence of Lewinella nigricans NBRC 102662.</title>
        <authorList>
            <person name="Wang K."/>
        </authorList>
    </citation>
    <scope>NUCLEOTIDE SEQUENCE [LARGE SCALE GENOMIC DNA]</scope>
    <source>
        <strain evidence="1 2">NBRC 102662</strain>
    </source>
</reference>
<dbReference type="EMBL" id="PDUD01000029">
    <property type="protein sequence ID" value="PHN03756.1"/>
    <property type="molecule type" value="Genomic_DNA"/>
</dbReference>
<keyword evidence="2" id="KW-1185">Reference proteome</keyword>
<dbReference type="RefSeq" id="WP_099152789.1">
    <property type="nucleotide sequence ID" value="NZ_PDUD01000029.1"/>
</dbReference>
<gene>
    <name evidence="1" type="ORF">CRP01_24715</name>
</gene>
<proteinExistence type="predicted"/>
<sequence>MYELDADYLDQLEVIAGEIQDSEELASYLDEEEEEHYLRLKEMFEPKIGMVYDEVAAKDPLQLIALETVLLNPLFEGLYLPKILGYSVQRGEINDRYKYVRPQDHFKEVLLAICNSANFDILKKRIGQSIQMGFALSSDIWVTNLINSISNKRVRYYLQGQKLDRYRPLDARQVGYHRYQKQFKSDNFHSTEFPETISELKVLFSPLKNFLIYRIGSRWDNTSLIEPLKNFLENKAFQETEEYLQIAFLYGSFFDLDEENSKHLSKHLNKVRTGLTEFDAKWLDFILELHKREDIELDPQADLRISALLDKKVKDELTEFYNLTDLIHNEGYMNEEVQDAVRVFYSRHQGLSVINECVRAVIYGYFARLIGNLEEKSYPDFFEETKLFPVYMSIFANQKFNQDLKDLSMAYVKKLLKKFTDKRGKDYQDVKKFVSTAFVDFKFLKEKEVVELFKTRRKRKKKQEA</sequence>
<evidence type="ECO:0000313" key="2">
    <source>
        <dbReference type="Proteomes" id="UP000223913"/>
    </source>
</evidence>
<accession>A0A2D0N5U6</accession>